<organism evidence="1 2">
    <name type="scientific">Eretmocerus hayati</name>
    <dbReference type="NCBI Taxonomy" id="131215"/>
    <lineage>
        <taxon>Eukaryota</taxon>
        <taxon>Metazoa</taxon>
        <taxon>Ecdysozoa</taxon>
        <taxon>Arthropoda</taxon>
        <taxon>Hexapoda</taxon>
        <taxon>Insecta</taxon>
        <taxon>Pterygota</taxon>
        <taxon>Neoptera</taxon>
        <taxon>Endopterygota</taxon>
        <taxon>Hymenoptera</taxon>
        <taxon>Apocrita</taxon>
        <taxon>Proctotrupomorpha</taxon>
        <taxon>Chalcidoidea</taxon>
        <taxon>Aphelinidae</taxon>
        <taxon>Aphelininae</taxon>
        <taxon>Eretmocerus</taxon>
    </lineage>
</organism>
<protein>
    <submittedName>
        <fullName evidence="1">Uncharacterized protein</fullName>
    </submittedName>
</protein>
<dbReference type="Proteomes" id="UP001239111">
    <property type="component" value="Chromosome 2"/>
</dbReference>
<feature type="non-terminal residue" evidence="1">
    <location>
        <position position="113"/>
    </location>
</feature>
<evidence type="ECO:0000313" key="2">
    <source>
        <dbReference type="Proteomes" id="UP001239111"/>
    </source>
</evidence>
<sequence length="113" mass="13224">ALSFIILTLIVHQMLGGDSTQLYNPLLEFDVRSSLQYAGAFLMIYLLVLVAYSILMVHGLQRGVRGFLLPWLVMWGIVCLFQLLFGLWLLWAYYIHLHVIFYILCDYLWMGYN</sequence>
<comment type="caution">
    <text evidence="1">The sequence shown here is derived from an EMBL/GenBank/DDBJ whole genome shotgun (WGS) entry which is preliminary data.</text>
</comment>
<gene>
    <name evidence="1" type="ORF">QAD02_014448</name>
</gene>
<dbReference type="EMBL" id="CM056742">
    <property type="protein sequence ID" value="KAJ8678661.1"/>
    <property type="molecule type" value="Genomic_DNA"/>
</dbReference>
<reference evidence="1" key="1">
    <citation type="submission" date="2023-04" db="EMBL/GenBank/DDBJ databases">
        <title>A chromosome-level genome assembly of the parasitoid wasp Eretmocerus hayati.</title>
        <authorList>
            <person name="Zhong Y."/>
            <person name="Liu S."/>
            <person name="Liu Y."/>
        </authorList>
    </citation>
    <scope>NUCLEOTIDE SEQUENCE</scope>
    <source>
        <strain evidence="1">ZJU_SS_LIU_2023</strain>
    </source>
</reference>
<name>A0ACC2P6K1_9HYME</name>
<feature type="non-terminal residue" evidence="1">
    <location>
        <position position="1"/>
    </location>
</feature>
<proteinExistence type="predicted"/>
<keyword evidence="2" id="KW-1185">Reference proteome</keyword>
<accession>A0ACC2P6K1</accession>
<evidence type="ECO:0000313" key="1">
    <source>
        <dbReference type="EMBL" id="KAJ8678661.1"/>
    </source>
</evidence>